<dbReference type="AlphaFoldDB" id="A0A0D0AV72"/>
<accession>A0A0D0AV72</accession>
<dbReference type="EMBL" id="KN835401">
    <property type="protein sequence ID" value="KIK38292.1"/>
    <property type="molecule type" value="Genomic_DNA"/>
</dbReference>
<gene>
    <name evidence="1" type="ORF">CY34DRAFT_809507</name>
</gene>
<reference evidence="1 2" key="1">
    <citation type="submission" date="2014-04" db="EMBL/GenBank/DDBJ databases">
        <authorList>
            <consortium name="DOE Joint Genome Institute"/>
            <person name="Kuo A."/>
            <person name="Ruytinx J."/>
            <person name="Rineau F."/>
            <person name="Colpaert J."/>
            <person name="Kohler A."/>
            <person name="Nagy L.G."/>
            <person name="Floudas D."/>
            <person name="Copeland A."/>
            <person name="Barry K.W."/>
            <person name="Cichocki N."/>
            <person name="Veneault-Fourrey C."/>
            <person name="LaButti K."/>
            <person name="Lindquist E.A."/>
            <person name="Lipzen A."/>
            <person name="Lundell T."/>
            <person name="Morin E."/>
            <person name="Murat C."/>
            <person name="Sun H."/>
            <person name="Tunlid A."/>
            <person name="Henrissat B."/>
            <person name="Grigoriev I.V."/>
            <person name="Hibbett D.S."/>
            <person name="Martin F."/>
            <person name="Nordberg H.P."/>
            <person name="Cantor M.N."/>
            <person name="Hua S.X."/>
        </authorList>
    </citation>
    <scope>NUCLEOTIDE SEQUENCE [LARGE SCALE GENOMIC DNA]</scope>
    <source>
        <strain evidence="1 2">UH-Slu-Lm8-n1</strain>
    </source>
</reference>
<dbReference type="Proteomes" id="UP000054485">
    <property type="component" value="Unassembled WGS sequence"/>
</dbReference>
<evidence type="ECO:0000313" key="1">
    <source>
        <dbReference type="EMBL" id="KIK38292.1"/>
    </source>
</evidence>
<evidence type="ECO:0000313" key="2">
    <source>
        <dbReference type="Proteomes" id="UP000054485"/>
    </source>
</evidence>
<sequence length="64" mass="7270">MSDRFSVLQSKFFASIPCPLVNSINPPSPGPSPSEGDACDLHCQQVTTNRWYLRPLRTEWYSQI</sequence>
<dbReference type="InParanoid" id="A0A0D0AV72"/>
<reference evidence="2" key="2">
    <citation type="submission" date="2015-01" db="EMBL/GenBank/DDBJ databases">
        <title>Evolutionary Origins and Diversification of the Mycorrhizal Mutualists.</title>
        <authorList>
            <consortium name="DOE Joint Genome Institute"/>
            <consortium name="Mycorrhizal Genomics Consortium"/>
            <person name="Kohler A."/>
            <person name="Kuo A."/>
            <person name="Nagy L.G."/>
            <person name="Floudas D."/>
            <person name="Copeland A."/>
            <person name="Barry K.W."/>
            <person name="Cichocki N."/>
            <person name="Veneault-Fourrey C."/>
            <person name="LaButti K."/>
            <person name="Lindquist E.A."/>
            <person name="Lipzen A."/>
            <person name="Lundell T."/>
            <person name="Morin E."/>
            <person name="Murat C."/>
            <person name="Riley R."/>
            <person name="Ohm R."/>
            <person name="Sun H."/>
            <person name="Tunlid A."/>
            <person name="Henrissat B."/>
            <person name="Grigoriev I.V."/>
            <person name="Hibbett D.S."/>
            <person name="Martin F."/>
        </authorList>
    </citation>
    <scope>NUCLEOTIDE SEQUENCE [LARGE SCALE GENOMIC DNA]</scope>
    <source>
        <strain evidence="2">UH-Slu-Lm8-n1</strain>
    </source>
</reference>
<organism evidence="1 2">
    <name type="scientific">Suillus luteus UH-Slu-Lm8-n1</name>
    <dbReference type="NCBI Taxonomy" id="930992"/>
    <lineage>
        <taxon>Eukaryota</taxon>
        <taxon>Fungi</taxon>
        <taxon>Dikarya</taxon>
        <taxon>Basidiomycota</taxon>
        <taxon>Agaricomycotina</taxon>
        <taxon>Agaricomycetes</taxon>
        <taxon>Agaricomycetidae</taxon>
        <taxon>Boletales</taxon>
        <taxon>Suillineae</taxon>
        <taxon>Suillaceae</taxon>
        <taxon>Suillus</taxon>
    </lineage>
</organism>
<name>A0A0D0AV72_9AGAM</name>
<dbReference type="HOGENOM" id="CLU_2869147_0_0_1"/>
<keyword evidence="2" id="KW-1185">Reference proteome</keyword>
<protein>
    <submittedName>
        <fullName evidence="1">Uncharacterized protein</fullName>
    </submittedName>
</protein>
<proteinExistence type="predicted"/>